<evidence type="ECO:0000256" key="2">
    <source>
        <dbReference type="SAM" id="Phobius"/>
    </source>
</evidence>
<organism evidence="3 4">
    <name type="scientific">Eremothecium sinecaudum</name>
    <dbReference type="NCBI Taxonomy" id="45286"/>
    <lineage>
        <taxon>Eukaryota</taxon>
        <taxon>Fungi</taxon>
        <taxon>Dikarya</taxon>
        <taxon>Ascomycota</taxon>
        <taxon>Saccharomycotina</taxon>
        <taxon>Saccharomycetes</taxon>
        <taxon>Saccharomycetales</taxon>
        <taxon>Saccharomycetaceae</taxon>
        <taxon>Eremothecium</taxon>
    </lineage>
</organism>
<keyword evidence="2" id="KW-1133">Transmembrane helix</keyword>
<dbReference type="OrthoDB" id="4158994at2759"/>
<keyword evidence="2" id="KW-0472">Membrane</keyword>
<evidence type="ECO:0000256" key="1">
    <source>
        <dbReference type="SAM" id="Coils"/>
    </source>
</evidence>
<dbReference type="AlphaFoldDB" id="A0A0X8HSM5"/>
<dbReference type="EMBL" id="CP014244">
    <property type="protein sequence ID" value="AMD20767.1"/>
    <property type="molecule type" value="Genomic_DNA"/>
</dbReference>
<dbReference type="RefSeq" id="XP_017987763.1">
    <property type="nucleotide sequence ID" value="XM_018132274.1"/>
</dbReference>
<feature type="coiled-coil region" evidence="1">
    <location>
        <begin position="667"/>
        <end position="701"/>
    </location>
</feature>
<keyword evidence="4" id="KW-1185">Reference proteome</keyword>
<keyword evidence="2" id="KW-0812">Transmembrane</keyword>
<proteinExistence type="predicted"/>
<protein>
    <submittedName>
        <fullName evidence="3">HDR024Wp</fullName>
    </submittedName>
</protein>
<feature type="coiled-coil region" evidence="1">
    <location>
        <begin position="565"/>
        <end position="634"/>
    </location>
</feature>
<sequence length="776" mass="87718">MEEQRPSLHSHLYKHQWADTITLLLVCLSFNILTVSCLLIVFILATTSQNFISLWLSVSNSTKYIIDGVDIFDRANTEQKVPTVSGKNSKKALVSKNQQVFSAGYDKPPGWSFGRRYLGLEIVLAWIFYGLRTQYFMIPIENFAISIIASTLINDKIDTLKHAVLCSILYIICTKLLEMPTNDTSISSMFSENLPVGMKPLKFINALNPIPILIRHVPFLKYALSFHIVAQFYVNIKCFVFKPIHLFYNTDMEVYGNAAEIATTVTGTGANTKLINLKGIAANEISGAHSAAVIDLSPIQQTSTYSSNFTSASSKTPVSYLTSFVDEVNISQFPLDAVDTNDTVNEHYNISLNYGEDQPVFDLIRAITDANIGTFIYKLFKDKNKYPLPPLWSMFTAFKIMWFKKTCLTKDTVNFNSSVCSSHVNDYNTLNIIPKTCSANCSVCITSIGSTSITFCIDNITNGELIILVNGVIWPQVFCAEDDNYPRRLHTLVSGLIPSSLFEVQFIKSSSFQNCKIVDLVIRTQSTGNKNSLSFPSTCERASLSPQMTLKHSIITTNKLLLEERSKLKKTKKEMGRKLNGLRQEIDQIKGKIASNVSQDEKTTFKIDNLKNTLQQAAAHVAQLEATLYDLTAEEVPLKAEYLKSKEIVHQKKLEYNKQEALYNKDLQNFSATLGRLKHEIQQASTKKEKLLAKQEKLITELQPFDDQFLKFKDVFTKQYGIVRNKFIQLRLREANELEMEIKGLEQDISRLEEEYAALNHLMQPVKFSDSTLILK</sequence>
<name>A0A0X8HSM5_9SACH</name>
<keyword evidence="1" id="KW-0175">Coiled coil</keyword>
<dbReference type="STRING" id="45286.A0A0X8HSM5"/>
<feature type="coiled-coil region" evidence="1">
    <location>
        <begin position="728"/>
        <end position="762"/>
    </location>
</feature>
<accession>A0A0X8HSM5</accession>
<dbReference type="Proteomes" id="UP000243052">
    <property type="component" value="Chromosome iv"/>
</dbReference>
<evidence type="ECO:0000313" key="4">
    <source>
        <dbReference type="Proteomes" id="UP000243052"/>
    </source>
</evidence>
<reference evidence="3 4" key="1">
    <citation type="submission" date="2016-01" db="EMBL/GenBank/DDBJ databases">
        <title>Genome sequence of the yeast Holleya sinecauda.</title>
        <authorList>
            <person name="Dietrich F.S."/>
        </authorList>
    </citation>
    <scope>NUCLEOTIDE SEQUENCE [LARGE SCALE GENOMIC DNA]</scope>
    <source>
        <strain evidence="3 4">ATCC 58844</strain>
    </source>
</reference>
<evidence type="ECO:0000313" key="3">
    <source>
        <dbReference type="EMBL" id="AMD20767.1"/>
    </source>
</evidence>
<dbReference type="GeneID" id="28724030"/>
<feature type="transmembrane region" description="Helical" evidence="2">
    <location>
        <begin position="21"/>
        <end position="45"/>
    </location>
</feature>
<gene>
    <name evidence="3" type="ORF">AW171_hschr42681</name>
</gene>